<protein>
    <recommendedName>
        <fullName evidence="8">alanine transaminase</fullName>
        <ecNumber evidence="8">2.6.1.2</ecNumber>
    </recommendedName>
</protein>
<keyword evidence="5" id="KW-0663">Pyridoxal phosphate</keyword>
<dbReference type="Gene3D" id="3.90.1150.10">
    <property type="entry name" value="Aspartate Aminotransferase, domain 1"/>
    <property type="match status" value="1"/>
</dbReference>
<reference evidence="11" key="2">
    <citation type="submission" date="2025-09" db="UniProtKB">
        <authorList>
            <consortium name="Ensembl"/>
        </authorList>
    </citation>
    <scope>IDENTIFICATION</scope>
</reference>
<dbReference type="GeneID" id="115556354"/>
<reference evidence="11" key="1">
    <citation type="submission" date="2025-08" db="UniProtKB">
        <authorList>
            <consortium name="Ensembl"/>
        </authorList>
    </citation>
    <scope>IDENTIFICATION</scope>
</reference>
<feature type="domain" description="Aminotransferase class I/classII large" evidence="10">
    <location>
        <begin position="87"/>
        <end position="466"/>
    </location>
</feature>
<dbReference type="RefSeq" id="XP_030229418.1">
    <property type="nucleotide sequence ID" value="XM_030373558.1"/>
</dbReference>
<dbReference type="GeneTree" id="ENSGT00940000155265"/>
<dbReference type="Proteomes" id="UP000694546">
    <property type="component" value="Chromosome 12"/>
</dbReference>
<dbReference type="InterPro" id="IPR015422">
    <property type="entry name" value="PyrdxlP-dep_Trfase_small"/>
</dbReference>
<evidence type="ECO:0000313" key="12">
    <source>
        <dbReference type="Proteomes" id="UP000694546"/>
    </source>
</evidence>
<dbReference type="InterPro" id="IPR004839">
    <property type="entry name" value="Aminotransferase_I/II_large"/>
</dbReference>
<dbReference type="Pfam" id="PF00155">
    <property type="entry name" value="Aminotran_1_2"/>
    <property type="match status" value="1"/>
</dbReference>
<dbReference type="UniPathway" id="UPA00528">
    <property type="reaction ID" value="UER00586"/>
</dbReference>
<dbReference type="PANTHER" id="PTHR11751:SF469">
    <property type="entry name" value="ALANINE TRANSAMINASE"/>
    <property type="match status" value="1"/>
</dbReference>
<evidence type="ECO:0000256" key="7">
    <source>
        <dbReference type="ARBA" id="ARBA00025785"/>
    </source>
</evidence>
<comment type="subunit">
    <text evidence="2">Homodimer.</text>
</comment>
<dbReference type="InterPro" id="IPR015421">
    <property type="entry name" value="PyrdxlP-dep_Trfase_major"/>
</dbReference>
<evidence type="ECO:0000256" key="3">
    <source>
        <dbReference type="ARBA" id="ARBA00022576"/>
    </source>
</evidence>
<evidence type="ECO:0000256" key="4">
    <source>
        <dbReference type="ARBA" id="ARBA00022679"/>
    </source>
</evidence>
<dbReference type="PANTHER" id="PTHR11751">
    <property type="entry name" value="ALANINE AMINOTRANSFERASE"/>
    <property type="match status" value="1"/>
</dbReference>
<comment type="cofactor">
    <cofactor evidence="1">
        <name>pyridoxal 5'-phosphate</name>
        <dbReference type="ChEBI" id="CHEBI:597326"/>
    </cofactor>
</comment>
<evidence type="ECO:0000259" key="10">
    <source>
        <dbReference type="Pfam" id="PF00155"/>
    </source>
</evidence>
<dbReference type="Gene3D" id="1.10.287.1970">
    <property type="match status" value="1"/>
</dbReference>
<accession>A0A8C4ZEU7</accession>
<evidence type="ECO:0000313" key="11">
    <source>
        <dbReference type="Ensembl" id="ENSGMOP00000012129.2"/>
    </source>
</evidence>
<keyword evidence="3" id="KW-0032">Aminotransferase</keyword>
<keyword evidence="4" id="KW-0808">Transferase</keyword>
<evidence type="ECO:0000256" key="2">
    <source>
        <dbReference type="ARBA" id="ARBA00011738"/>
    </source>
</evidence>
<keyword evidence="12" id="KW-1185">Reference proteome</keyword>
<dbReference type="OMA" id="SCCAEAM"/>
<proteinExistence type="inferred from homology"/>
<dbReference type="EC" id="2.6.1.2" evidence="8"/>
<comment type="pathway">
    <text evidence="6">Amino-acid degradation; L-alanine degradation via transaminase pathway; pyruvate from L-alanine: step 1/1.</text>
</comment>
<dbReference type="GO" id="GO:0030170">
    <property type="term" value="F:pyridoxal phosphate binding"/>
    <property type="evidence" value="ECO:0007669"/>
    <property type="project" value="InterPro"/>
</dbReference>
<evidence type="ECO:0000256" key="9">
    <source>
        <dbReference type="ARBA" id="ARBA00047412"/>
    </source>
</evidence>
<gene>
    <name evidence="11" type="primary">LOC115556354</name>
</gene>
<evidence type="ECO:0000256" key="5">
    <source>
        <dbReference type="ARBA" id="ARBA00022898"/>
    </source>
</evidence>
<evidence type="ECO:0000256" key="1">
    <source>
        <dbReference type="ARBA" id="ARBA00001933"/>
    </source>
</evidence>
<comment type="similarity">
    <text evidence="7">Belongs to the class-I pyridoxal-phosphate-dependent aminotransferase family. Alanine aminotransferase subfamily.</text>
</comment>
<dbReference type="InterPro" id="IPR045088">
    <property type="entry name" value="ALAT1/2-like"/>
</dbReference>
<dbReference type="InterPro" id="IPR015424">
    <property type="entry name" value="PyrdxlP-dep_Trfase"/>
</dbReference>
<dbReference type="SUPFAM" id="SSF53383">
    <property type="entry name" value="PLP-dependent transferases"/>
    <property type="match status" value="1"/>
</dbReference>
<dbReference type="OrthoDB" id="1732682at2759"/>
<dbReference type="Gene3D" id="3.40.640.10">
    <property type="entry name" value="Type I PLP-dependent aspartate aminotransferase-like (Major domain)"/>
    <property type="match status" value="1"/>
</dbReference>
<evidence type="ECO:0000256" key="8">
    <source>
        <dbReference type="ARBA" id="ARBA00026106"/>
    </source>
</evidence>
<sequence length="486" mass="53518">MRTSLLDVNPRLKAIGESPCNALRARALHITQELAQGVPKTFSRVVDLCSFDPQREGVPPITFLQQVLAVCFYPELLSDENFALDVRQRARRLIQSCEGSSVGCYTPSSGLVYIQHRIAEFITRRDAGVPTDAHSIFICSGFWRTLTMMTKLLSSSEGEPQNGVLVPLPYPHTLAMVLGLAGIRSVPYRLREDTGWAMDLEELQRAIRTARGCCRPMAIFISNPGNPTGHVQNRKSIEEVIKFAAAEKLFLLVNEVDQHSVHGSGIQWVSYKKVLFDMGPKYWEGVQMASFHSLSNGLMGECGLRAGYMELVNVDKEVMIFAETLLNMDISSPVPGQLALDILLNPPQPSEPSYDLYTQEILTNLATLTENALRAHDFLNSLPGMSCQPAVGGFYVYPRVDLPAEVLERAKAAGVEADVLYCQELLEEQGVCVGAGSENGNTGGEYHLRLCVGVSSVVLEEALVRLGAFHLRFLDSYSCGPHLETP</sequence>
<name>A0A8C4ZEU7_GADMO</name>
<evidence type="ECO:0000256" key="6">
    <source>
        <dbReference type="ARBA" id="ARBA00025708"/>
    </source>
</evidence>
<dbReference type="GO" id="GO:0004021">
    <property type="term" value="F:L-alanine:2-oxoglutarate aminotransferase activity"/>
    <property type="evidence" value="ECO:0007669"/>
    <property type="project" value="UniProtKB-EC"/>
</dbReference>
<dbReference type="CDD" id="cd00609">
    <property type="entry name" value="AAT_like"/>
    <property type="match status" value="1"/>
</dbReference>
<organism evidence="11 12">
    <name type="scientific">Gadus morhua</name>
    <name type="common">Atlantic cod</name>
    <dbReference type="NCBI Taxonomy" id="8049"/>
    <lineage>
        <taxon>Eukaryota</taxon>
        <taxon>Metazoa</taxon>
        <taxon>Chordata</taxon>
        <taxon>Craniata</taxon>
        <taxon>Vertebrata</taxon>
        <taxon>Euteleostomi</taxon>
        <taxon>Actinopterygii</taxon>
        <taxon>Neopterygii</taxon>
        <taxon>Teleostei</taxon>
        <taxon>Neoteleostei</taxon>
        <taxon>Acanthomorphata</taxon>
        <taxon>Zeiogadaria</taxon>
        <taxon>Gadariae</taxon>
        <taxon>Gadiformes</taxon>
        <taxon>Gadoidei</taxon>
        <taxon>Gadidae</taxon>
        <taxon>Gadus</taxon>
    </lineage>
</organism>
<dbReference type="Ensembl" id="ENSGMOT00000012455.2">
    <property type="protein sequence ID" value="ENSGMOP00000012129.2"/>
    <property type="gene ID" value="ENSGMOG00000011342.2"/>
</dbReference>
<comment type="catalytic activity">
    <reaction evidence="9">
        <text>L-alanine + 2-oxoglutarate = pyruvate + L-glutamate</text>
        <dbReference type="Rhea" id="RHEA:19453"/>
        <dbReference type="ChEBI" id="CHEBI:15361"/>
        <dbReference type="ChEBI" id="CHEBI:16810"/>
        <dbReference type="ChEBI" id="CHEBI:29985"/>
        <dbReference type="ChEBI" id="CHEBI:57972"/>
        <dbReference type="EC" id="2.6.1.2"/>
    </reaction>
</comment>
<dbReference type="GO" id="GO:0042853">
    <property type="term" value="P:L-alanine catabolic process"/>
    <property type="evidence" value="ECO:0007669"/>
    <property type="project" value="UniProtKB-UniPathway"/>
</dbReference>
<dbReference type="AlphaFoldDB" id="A0A8C4ZEU7"/>